<name>A0A1E5VSP6_9POAL</name>
<keyword evidence="4" id="KW-1185">Reference proteome</keyword>
<gene>
    <name evidence="3" type="ORF">BAE44_0010845</name>
</gene>
<dbReference type="InterPro" id="IPR052907">
    <property type="entry name" value="Beta-lactamase/esterase"/>
</dbReference>
<protein>
    <recommendedName>
        <fullName evidence="2">Beta-lactamase-related domain-containing protein</fullName>
    </recommendedName>
</protein>
<feature type="non-terminal residue" evidence="3">
    <location>
        <position position="1"/>
    </location>
</feature>
<dbReference type="STRING" id="888268.A0A1E5VSP6"/>
<dbReference type="InterPro" id="IPR012338">
    <property type="entry name" value="Beta-lactam/transpept-like"/>
</dbReference>
<dbReference type="SUPFAM" id="SSF56601">
    <property type="entry name" value="beta-lactamase/transpeptidase-like"/>
    <property type="match status" value="1"/>
</dbReference>
<dbReference type="Pfam" id="PF00144">
    <property type="entry name" value="Beta-lactamase"/>
    <property type="match status" value="1"/>
</dbReference>
<evidence type="ECO:0000256" key="1">
    <source>
        <dbReference type="SAM" id="MobiDB-lite"/>
    </source>
</evidence>
<dbReference type="Proteomes" id="UP000095767">
    <property type="component" value="Unassembled WGS sequence"/>
</dbReference>
<proteinExistence type="predicted"/>
<feature type="compositionally biased region" description="Basic residues" evidence="1">
    <location>
        <begin position="246"/>
        <end position="256"/>
    </location>
</feature>
<comment type="caution">
    <text evidence="3">The sequence shown here is derived from an EMBL/GenBank/DDBJ whole genome shotgun (WGS) entry which is preliminary data.</text>
</comment>
<accession>A0A1E5VSP6</accession>
<feature type="compositionally biased region" description="Polar residues" evidence="1">
    <location>
        <begin position="236"/>
        <end position="245"/>
    </location>
</feature>
<evidence type="ECO:0000313" key="4">
    <source>
        <dbReference type="Proteomes" id="UP000095767"/>
    </source>
</evidence>
<dbReference type="PANTHER" id="PTHR43319:SF3">
    <property type="entry name" value="BETA-LACTAMASE-RELATED DOMAIN-CONTAINING PROTEIN"/>
    <property type="match status" value="1"/>
</dbReference>
<feature type="region of interest" description="Disordered" evidence="1">
    <location>
        <begin position="236"/>
        <end position="261"/>
    </location>
</feature>
<evidence type="ECO:0000313" key="3">
    <source>
        <dbReference type="EMBL" id="OEL28135.1"/>
    </source>
</evidence>
<dbReference type="AlphaFoldDB" id="A0A1E5VSP6"/>
<dbReference type="OrthoDB" id="1936361at2759"/>
<dbReference type="InterPro" id="IPR001466">
    <property type="entry name" value="Beta-lactam-related"/>
</dbReference>
<reference evidence="3 4" key="1">
    <citation type="submission" date="2016-09" db="EMBL/GenBank/DDBJ databases">
        <title>The draft genome of Dichanthelium oligosanthes: A C3 panicoid grass species.</title>
        <authorList>
            <person name="Studer A.J."/>
            <person name="Schnable J.C."/>
            <person name="Brutnell T.P."/>
        </authorList>
    </citation>
    <scope>NUCLEOTIDE SEQUENCE [LARGE SCALE GENOMIC DNA]</scope>
    <source>
        <strain evidence="4">cv. Kellogg 1175</strain>
        <tissue evidence="3">Leaf</tissue>
    </source>
</reference>
<dbReference type="PANTHER" id="PTHR43319">
    <property type="entry name" value="BETA-LACTAMASE-RELATED"/>
    <property type="match status" value="1"/>
</dbReference>
<dbReference type="EMBL" id="LWDX02030794">
    <property type="protein sequence ID" value="OEL28135.1"/>
    <property type="molecule type" value="Genomic_DNA"/>
</dbReference>
<dbReference type="Gene3D" id="3.40.710.10">
    <property type="entry name" value="DD-peptidase/beta-lactamase superfamily"/>
    <property type="match status" value="1"/>
</dbReference>
<sequence>LLSAFAEMGLKLRVDMPQIAMENAAIYFSQSTTASEAKVDPIPRDAVIFTRVLDLLRASLNARIAYLDIMRPFVESTLLGKLKYDETVANIWPNFGTNRKELIKVPKLPCVCCFMREMVLLRLFANRLSHLLLPNKETLRQIAKCTPETEPGSAQIYHYLSFGWLCGGVIEHATGKKFQEVLEEAIVRPLHIDGELYTGIPPGMLQVLINPGLDCLQLLCLYHLNLALSPQLFFSTPTNSRSSQVSRKKSTGKRKGTCSCTGNARDVGNTTDQNGRGLIRASGAADEAAEGGGGCGGGGRIFSGDKILDAFMGAGEFESTVVHPNSMFGLGFRRYSDSSGKPLRCFGPSGMGRSAAFCDAENGFAIAVTVNKMSLETSVTHGIVRFVCGELGLPVPDEFTASGEMGPGMVLDLAPPPQQ</sequence>
<organism evidence="3 4">
    <name type="scientific">Dichanthelium oligosanthes</name>
    <dbReference type="NCBI Taxonomy" id="888268"/>
    <lineage>
        <taxon>Eukaryota</taxon>
        <taxon>Viridiplantae</taxon>
        <taxon>Streptophyta</taxon>
        <taxon>Embryophyta</taxon>
        <taxon>Tracheophyta</taxon>
        <taxon>Spermatophyta</taxon>
        <taxon>Magnoliopsida</taxon>
        <taxon>Liliopsida</taxon>
        <taxon>Poales</taxon>
        <taxon>Poaceae</taxon>
        <taxon>PACMAD clade</taxon>
        <taxon>Panicoideae</taxon>
        <taxon>Panicodae</taxon>
        <taxon>Paniceae</taxon>
        <taxon>Dichantheliinae</taxon>
        <taxon>Dichanthelium</taxon>
    </lineage>
</organism>
<feature type="domain" description="Beta-lactamase-related" evidence="2">
    <location>
        <begin position="80"/>
        <end position="192"/>
    </location>
</feature>
<evidence type="ECO:0000259" key="2">
    <source>
        <dbReference type="Pfam" id="PF00144"/>
    </source>
</evidence>